<feature type="signal peptide" evidence="1">
    <location>
        <begin position="1"/>
        <end position="25"/>
    </location>
</feature>
<dbReference type="Gene3D" id="2.60.40.1090">
    <property type="entry name" value="Fimbrial-type adhesion domain"/>
    <property type="match status" value="1"/>
</dbReference>
<gene>
    <name evidence="3" type="ORF">PSAKL28_18850</name>
</gene>
<evidence type="ECO:0000259" key="2">
    <source>
        <dbReference type="Pfam" id="PF24223"/>
    </source>
</evidence>
<dbReference type="Pfam" id="PF24223">
    <property type="entry name" value="MrpH_C"/>
    <property type="match status" value="1"/>
</dbReference>
<dbReference type="AlphaFoldDB" id="A0A077FBD2"/>
<dbReference type="HOGENOM" id="CLU_1026237_0_0_6"/>
<evidence type="ECO:0000256" key="1">
    <source>
        <dbReference type="SAM" id="SignalP"/>
    </source>
</evidence>
<proteinExistence type="predicted"/>
<dbReference type="Proteomes" id="UP000028931">
    <property type="component" value="Chromosome"/>
</dbReference>
<evidence type="ECO:0000313" key="4">
    <source>
        <dbReference type="Proteomes" id="UP000028931"/>
    </source>
</evidence>
<dbReference type="EMBL" id="CP009048">
    <property type="protein sequence ID" value="AIL61109.1"/>
    <property type="molecule type" value="Genomic_DNA"/>
</dbReference>
<dbReference type="GO" id="GO:0007155">
    <property type="term" value="P:cell adhesion"/>
    <property type="evidence" value="ECO:0007669"/>
    <property type="project" value="InterPro"/>
</dbReference>
<dbReference type="KEGG" id="palk:PSAKL28_18850"/>
<reference evidence="3 4" key="1">
    <citation type="submission" date="2014-07" db="EMBL/GenBank/DDBJ databases">
        <authorList>
            <person name="Lee K."/>
            <person name="Lim J.Y."/>
            <person name="Hwang I."/>
        </authorList>
    </citation>
    <scope>NUCLEOTIDE SEQUENCE [LARGE SCALE GENOMIC DNA]</scope>
    <source>
        <strain evidence="3 4">KL28</strain>
    </source>
</reference>
<dbReference type="eggNOG" id="ENOG502Z8A2">
    <property type="taxonomic scope" value="Bacteria"/>
</dbReference>
<dbReference type="GO" id="GO:0009289">
    <property type="term" value="C:pilus"/>
    <property type="evidence" value="ECO:0007669"/>
    <property type="project" value="InterPro"/>
</dbReference>
<dbReference type="InterPro" id="IPR057010">
    <property type="entry name" value="MrpH_C"/>
</dbReference>
<accession>A0A077FBD2</accession>
<organism evidence="3 4">
    <name type="scientific">Pseudomonas alkylphenolica</name>
    <dbReference type="NCBI Taxonomy" id="237609"/>
    <lineage>
        <taxon>Bacteria</taxon>
        <taxon>Pseudomonadati</taxon>
        <taxon>Pseudomonadota</taxon>
        <taxon>Gammaproteobacteria</taxon>
        <taxon>Pseudomonadales</taxon>
        <taxon>Pseudomonadaceae</taxon>
        <taxon>Pseudomonas</taxon>
    </lineage>
</organism>
<protein>
    <submittedName>
        <fullName evidence="3">Fimbrial adhesin</fullName>
    </submittedName>
</protein>
<keyword evidence="1" id="KW-0732">Signal</keyword>
<feature type="chain" id="PRO_5001718567" evidence="1">
    <location>
        <begin position="26"/>
        <end position="271"/>
    </location>
</feature>
<name>A0A077FBD2_9PSED</name>
<sequence>MLNSNRSYWAALLFLLCLVGSAAHAVTIQSTRSQYEVGGVRYYFTVTSWEGGGDSFCNDMQAVTCSLYLVGAQRPGEYLSMVLGTNYWRIKPSTSMTTVRNQMSGFSIPFESSLFVPKEKKISDSFCISFAQGYSYSGSGGIIVPVGPCASVIKPALQCEIKGNAIINHRDVSDAAIDGNEAGTTLQLTCSGATSVIASASKESPSGVKLKADGSLYSKLTIEDKAAAPGVSIKVEDGLATPIAIKSTLYSKGTVEPGPFSGSTVLTISPP</sequence>
<feature type="domain" description="Fimbrial adhesin MrpH C-terminal" evidence="2">
    <location>
        <begin position="159"/>
        <end position="268"/>
    </location>
</feature>
<dbReference type="InterPro" id="IPR036937">
    <property type="entry name" value="Adhesion_dom_fimbrial_sf"/>
</dbReference>
<evidence type="ECO:0000313" key="3">
    <source>
        <dbReference type="EMBL" id="AIL61109.1"/>
    </source>
</evidence>